<name>A0A4Q9GZ90_9MICO</name>
<reference evidence="2" key="1">
    <citation type="submission" date="2019-02" db="EMBL/GenBank/DDBJ databases">
        <title>Glaciihabitans arcticus sp. nov., a psychrotolerant bacterium isolated from polar soil.</title>
        <authorList>
            <person name="Dahal R.H."/>
        </authorList>
    </citation>
    <scope>NUCLEOTIDE SEQUENCE [LARGE SCALE GENOMIC DNA]</scope>
    <source>
        <strain evidence="2">RP-3-7</strain>
    </source>
</reference>
<dbReference type="Pfam" id="PF01263">
    <property type="entry name" value="Aldose_epim"/>
    <property type="match status" value="1"/>
</dbReference>
<gene>
    <name evidence="1" type="ORF">EYE40_10040</name>
</gene>
<comment type="caution">
    <text evidence="1">The sequence shown here is derived from an EMBL/GenBank/DDBJ whole genome shotgun (WGS) entry which is preliminary data.</text>
</comment>
<dbReference type="Gene3D" id="2.70.98.10">
    <property type="match status" value="1"/>
</dbReference>
<dbReference type="InterPro" id="IPR008183">
    <property type="entry name" value="Aldose_1/G6P_1-epimerase"/>
</dbReference>
<organism evidence="1 2">
    <name type="scientific">Glaciihabitans arcticus</name>
    <dbReference type="NCBI Taxonomy" id="2668039"/>
    <lineage>
        <taxon>Bacteria</taxon>
        <taxon>Bacillati</taxon>
        <taxon>Actinomycetota</taxon>
        <taxon>Actinomycetes</taxon>
        <taxon>Micrococcales</taxon>
        <taxon>Microbacteriaceae</taxon>
        <taxon>Glaciihabitans</taxon>
    </lineage>
</organism>
<evidence type="ECO:0000313" key="1">
    <source>
        <dbReference type="EMBL" id="TBN57700.1"/>
    </source>
</evidence>
<dbReference type="Proteomes" id="UP000294194">
    <property type="component" value="Unassembled WGS sequence"/>
</dbReference>
<dbReference type="RefSeq" id="WP_130981811.1">
    <property type="nucleotide sequence ID" value="NZ_SISG01000001.1"/>
</dbReference>
<dbReference type="InterPro" id="IPR037480">
    <property type="entry name" value="YihR-like"/>
</dbReference>
<dbReference type="GO" id="GO:0030246">
    <property type="term" value="F:carbohydrate binding"/>
    <property type="evidence" value="ECO:0007669"/>
    <property type="project" value="InterPro"/>
</dbReference>
<dbReference type="EMBL" id="SISG01000001">
    <property type="protein sequence ID" value="TBN57700.1"/>
    <property type="molecule type" value="Genomic_DNA"/>
</dbReference>
<protein>
    <submittedName>
        <fullName evidence="1">Aldose epimerase</fullName>
    </submittedName>
</protein>
<dbReference type="InterPro" id="IPR011013">
    <property type="entry name" value="Gal_mutarotase_sf_dom"/>
</dbReference>
<dbReference type="GO" id="GO:0005975">
    <property type="term" value="P:carbohydrate metabolic process"/>
    <property type="evidence" value="ECO:0007669"/>
    <property type="project" value="InterPro"/>
</dbReference>
<accession>A0A4Q9GZ90</accession>
<dbReference type="SUPFAM" id="SSF74650">
    <property type="entry name" value="Galactose mutarotase-like"/>
    <property type="match status" value="1"/>
</dbReference>
<proteinExistence type="predicted"/>
<dbReference type="CDD" id="cd09022">
    <property type="entry name" value="Aldose_epim_Ec_YihR"/>
    <property type="match status" value="1"/>
</dbReference>
<keyword evidence="2" id="KW-1185">Reference proteome</keyword>
<sequence>MRAPTGQQFTLTRGTSRAIITELAAGIRHFSIDGVDLTEPFDEQDGPPMGCGIVLVPWPNRIAEGAWSLDGKRQQLDLTDPGRKQATHGLLRNTPYRVAEQSESAITLSAGVFPQHGYPFLLDTSVRYELVDGGLAVTHTLFNAGTAKAPVAIGAHPYFRIGDVPSADLTLTVGASTRFSMNDLLLPVDEVPVDGDFDLRGGRVLGEIDLNVTLGGLPAGETSSVLSAPDGRSLEVWQDESFGYLQVYTPRDFPKDGGTGVAVALEPMTAAPDAFNSGKGLRWLEPGETWVARWGVRYAA</sequence>
<dbReference type="GO" id="GO:0016853">
    <property type="term" value="F:isomerase activity"/>
    <property type="evidence" value="ECO:0007669"/>
    <property type="project" value="InterPro"/>
</dbReference>
<dbReference type="AlphaFoldDB" id="A0A4Q9GZ90"/>
<evidence type="ECO:0000313" key="2">
    <source>
        <dbReference type="Proteomes" id="UP000294194"/>
    </source>
</evidence>
<dbReference type="InterPro" id="IPR014718">
    <property type="entry name" value="GH-type_carb-bd"/>
</dbReference>